<evidence type="ECO:0000256" key="1">
    <source>
        <dbReference type="SAM" id="SignalP"/>
    </source>
</evidence>
<comment type="caution">
    <text evidence="2">The sequence shown here is derived from an EMBL/GenBank/DDBJ whole genome shotgun (WGS) entry which is preliminary data.</text>
</comment>
<proteinExistence type="predicted"/>
<reference evidence="2" key="1">
    <citation type="submission" date="2021-02" db="EMBL/GenBank/DDBJ databases">
        <title>Comparative genomics reveals that relaxation of natural selection precedes convergent phenotypic evolution of cavefish.</title>
        <authorList>
            <person name="Peng Z."/>
        </authorList>
    </citation>
    <scope>NUCLEOTIDE SEQUENCE</scope>
    <source>
        <tissue evidence="2">Muscle</tissue>
    </source>
</reference>
<keyword evidence="1" id="KW-0732">Signal</keyword>
<dbReference type="EMBL" id="JAFHDT010000008">
    <property type="protein sequence ID" value="KAI7807075.1"/>
    <property type="molecule type" value="Genomic_DNA"/>
</dbReference>
<gene>
    <name evidence="2" type="ORF">IRJ41_018484</name>
</gene>
<dbReference type="Proteomes" id="UP001059041">
    <property type="component" value="Linkage Group LG8"/>
</dbReference>
<protein>
    <recommendedName>
        <fullName evidence="4">Apolipoprotein C-IV</fullName>
    </recommendedName>
</protein>
<dbReference type="AlphaFoldDB" id="A0A9W7WR89"/>
<feature type="signal peptide" evidence="1">
    <location>
        <begin position="1"/>
        <end position="20"/>
    </location>
</feature>
<keyword evidence="3" id="KW-1185">Reference proteome</keyword>
<organism evidence="2 3">
    <name type="scientific">Triplophysa rosa</name>
    <name type="common">Cave loach</name>
    <dbReference type="NCBI Taxonomy" id="992332"/>
    <lineage>
        <taxon>Eukaryota</taxon>
        <taxon>Metazoa</taxon>
        <taxon>Chordata</taxon>
        <taxon>Craniata</taxon>
        <taxon>Vertebrata</taxon>
        <taxon>Euteleostomi</taxon>
        <taxon>Actinopterygii</taxon>
        <taxon>Neopterygii</taxon>
        <taxon>Teleostei</taxon>
        <taxon>Ostariophysi</taxon>
        <taxon>Cypriniformes</taxon>
        <taxon>Nemacheilidae</taxon>
        <taxon>Triplophysa</taxon>
    </lineage>
</organism>
<evidence type="ECO:0000313" key="2">
    <source>
        <dbReference type="EMBL" id="KAI7807075.1"/>
    </source>
</evidence>
<dbReference type="PROSITE" id="PS51257">
    <property type="entry name" value="PROKAR_LIPOPROTEIN"/>
    <property type="match status" value="1"/>
</dbReference>
<feature type="chain" id="PRO_5040842693" description="Apolipoprotein C-IV" evidence="1">
    <location>
        <begin position="21"/>
        <end position="97"/>
    </location>
</feature>
<accession>A0A9W7WR89</accession>
<evidence type="ECO:0000313" key="3">
    <source>
        <dbReference type="Proteomes" id="UP001059041"/>
    </source>
</evidence>
<evidence type="ECO:0008006" key="4">
    <source>
        <dbReference type="Google" id="ProtNLM"/>
    </source>
</evidence>
<sequence length="97" mass="10927">MSRLMFFVLVMTLQACMIASDPLPSQSPEETAGILERAKQAYRETKAKVLNVGSTVADFAGMYYEEHFKQTADSYVEWVKGSASSLWERLKNRVPTS</sequence>
<name>A0A9W7WR89_TRIRA</name>